<dbReference type="GO" id="GO:0010181">
    <property type="term" value="F:FMN binding"/>
    <property type="evidence" value="ECO:0007669"/>
    <property type="project" value="InterPro"/>
</dbReference>
<name>A0A8J5X9V6_DIALT</name>
<dbReference type="PANTHER" id="PTHR30546">
    <property type="entry name" value="FLAVODOXIN-RELATED PROTEIN WRBA-RELATED"/>
    <property type="match status" value="1"/>
</dbReference>
<dbReference type="OMA" id="KFADGNP"/>
<dbReference type="InterPro" id="IPR008254">
    <property type="entry name" value="Flavodoxin/NO_synth"/>
</dbReference>
<dbReference type="PROSITE" id="PS50902">
    <property type="entry name" value="FLAVODOXIN_LIKE"/>
    <property type="match status" value="1"/>
</dbReference>
<dbReference type="PANTHER" id="PTHR30546:SF23">
    <property type="entry name" value="FLAVOPROTEIN-LIKE PROTEIN YCP4-RELATED"/>
    <property type="match status" value="1"/>
</dbReference>
<accession>A0A8J5X9V6</accession>
<dbReference type="InterPro" id="IPR010089">
    <property type="entry name" value="Flavoprotein_WrbA-like"/>
</dbReference>
<proteinExistence type="inferred from homology"/>
<comment type="similarity">
    <text evidence="1">Belongs to the WrbA family.</text>
</comment>
<dbReference type="EMBL" id="JAGTXO010000035">
    <property type="protein sequence ID" value="KAG8460079.1"/>
    <property type="molecule type" value="Genomic_DNA"/>
</dbReference>
<sequence>MVKIAIVYYSLYGHIRKMAEAVKKGVEDAGHTATLLQLPETLSEEVLAKMHAPPKSDDAVVTLADLEAYDGIIFGLSGRYGQFSAQFKTFWDSTGSLWAAGKLIGKPAAVFASTAQQGGGQETIGLTLIPQLAHHGMIFVPLGYADPKLFVNTEVHGGSPYGAGTIANGDGSRMPSELELGIAVTQGTNFAKVAAKLAAK</sequence>
<reference evidence="3" key="1">
    <citation type="submission" date="2021-05" db="EMBL/GenBank/DDBJ databases">
        <title>The genome of the haptophyte Pavlova lutheri (Diacronema luteri, Pavlovales) - a model for lipid biosynthesis in eukaryotic algae.</title>
        <authorList>
            <person name="Hulatt C.J."/>
            <person name="Posewitz M.C."/>
        </authorList>
    </citation>
    <scope>NUCLEOTIDE SEQUENCE</scope>
    <source>
        <strain evidence="3">NIVA-4/92</strain>
    </source>
</reference>
<dbReference type="GO" id="GO:0016020">
    <property type="term" value="C:membrane"/>
    <property type="evidence" value="ECO:0007669"/>
    <property type="project" value="TreeGrafter"/>
</dbReference>
<dbReference type="InterPro" id="IPR029039">
    <property type="entry name" value="Flavoprotein-like_sf"/>
</dbReference>
<dbReference type="InterPro" id="IPR005025">
    <property type="entry name" value="FMN_Rdtase-like_dom"/>
</dbReference>
<comment type="caution">
    <text evidence="3">The sequence shown here is derived from an EMBL/GenBank/DDBJ whole genome shotgun (WGS) entry which is preliminary data.</text>
</comment>
<protein>
    <recommendedName>
        <fullName evidence="2">Flavodoxin-like domain-containing protein</fullName>
    </recommendedName>
</protein>
<organism evidence="3 4">
    <name type="scientific">Diacronema lutheri</name>
    <name type="common">Unicellular marine alga</name>
    <name type="synonym">Monochrysis lutheri</name>
    <dbReference type="NCBI Taxonomy" id="2081491"/>
    <lineage>
        <taxon>Eukaryota</taxon>
        <taxon>Haptista</taxon>
        <taxon>Haptophyta</taxon>
        <taxon>Pavlovophyceae</taxon>
        <taxon>Pavlovales</taxon>
        <taxon>Pavlovaceae</taxon>
        <taxon>Diacronema</taxon>
    </lineage>
</organism>
<dbReference type="Gene3D" id="3.40.50.360">
    <property type="match status" value="1"/>
</dbReference>
<dbReference type="FunFam" id="3.40.50.360:FF:000001">
    <property type="entry name" value="NAD(P)H dehydrogenase (Quinone) FQR1-like"/>
    <property type="match status" value="1"/>
</dbReference>
<feature type="domain" description="Flavodoxin-like" evidence="2">
    <location>
        <begin position="4"/>
        <end position="190"/>
    </location>
</feature>
<keyword evidence="4" id="KW-1185">Reference proteome</keyword>
<evidence type="ECO:0000259" key="2">
    <source>
        <dbReference type="PROSITE" id="PS50902"/>
    </source>
</evidence>
<dbReference type="OrthoDB" id="504689at2759"/>
<evidence type="ECO:0000256" key="1">
    <source>
        <dbReference type="ARBA" id="ARBA00006961"/>
    </source>
</evidence>
<evidence type="ECO:0000313" key="4">
    <source>
        <dbReference type="Proteomes" id="UP000751190"/>
    </source>
</evidence>
<dbReference type="GO" id="GO:0003955">
    <property type="term" value="F:NAD(P)H dehydrogenase (quinone) activity"/>
    <property type="evidence" value="ECO:0007669"/>
    <property type="project" value="InterPro"/>
</dbReference>
<dbReference type="AlphaFoldDB" id="A0A8J5X9V6"/>
<dbReference type="NCBIfam" id="TIGR01755">
    <property type="entry name" value="flav_wrbA"/>
    <property type="match status" value="1"/>
</dbReference>
<evidence type="ECO:0000313" key="3">
    <source>
        <dbReference type="EMBL" id="KAG8460079.1"/>
    </source>
</evidence>
<dbReference type="SUPFAM" id="SSF52218">
    <property type="entry name" value="Flavoproteins"/>
    <property type="match status" value="1"/>
</dbReference>
<dbReference type="Proteomes" id="UP000751190">
    <property type="component" value="Unassembled WGS sequence"/>
</dbReference>
<dbReference type="Pfam" id="PF03358">
    <property type="entry name" value="FMN_red"/>
    <property type="match status" value="1"/>
</dbReference>
<gene>
    <name evidence="3" type="ORF">KFE25_014224</name>
</gene>
<dbReference type="NCBIfam" id="NF002999">
    <property type="entry name" value="PRK03767.1"/>
    <property type="match status" value="1"/>
</dbReference>